<dbReference type="PANTHER" id="PTHR34474">
    <property type="entry name" value="SIGNAL TRANSDUCTION PROTEIN TRAP"/>
    <property type="match status" value="1"/>
</dbReference>
<dbReference type="PROSITE" id="PS51725">
    <property type="entry name" value="ABM"/>
    <property type="match status" value="1"/>
</dbReference>
<evidence type="ECO:0000256" key="1">
    <source>
        <dbReference type="ARBA" id="ARBA00009267"/>
    </source>
</evidence>
<evidence type="ECO:0000313" key="5">
    <source>
        <dbReference type="EMBL" id="MCU5746473.1"/>
    </source>
</evidence>
<protein>
    <recommendedName>
        <fullName evidence="2">Signal transduction protein TRAP</fullName>
    </recommendedName>
    <alternativeName>
        <fullName evidence="3">Target of RNAIII-activating protein</fullName>
    </alternativeName>
</protein>
<dbReference type="SUPFAM" id="SSF54909">
    <property type="entry name" value="Dimeric alpha+beta barrel"/>
    <property type="match status" value="1"/>
</dbReference>
<dbReference type="InterPro" id="IPR007138">
    <property type="entry name" value="ABM_dom"/>
</dbReference>
<proteinExistence type="inferred from homology"/>
<evidence type="ECO:0000259" key="4">
    <source>
        <dbReference type="PROSITE" id="PS51725"/>
    </source>
</evidence>
<name>A0ABT2QR66_9STAP</name>
<sequence>MFMAENRLELKKGSAEETTKRFYNRQGIENIEGFKDMLVTVSREIEDIEEVKILTIWDSEECFKNWLKSDEFKEAHKNVRQNKEDSQSPILKNEVSTYSIAYKYVEY</sequence>
<dbReference type="EMBL" id="JAOPKZ010000011">
    <property type="protein sequence ID" value="MCU5746473.1"/>
    <property type="molecule type" value="Genomic_DNA"/>
</dbReference>
<gene>
    <name evidence="5" type="ORF">N9R04_07040</name>
</gene>
<organism evidence="5 6">
    <name type="scientific">Staphylococcus marylandisciuri</name>
    <dbReference type="NCBI Taxonomy" id="2981529"/>
    <lineage>
        <taxon>Bacteria</taxon>
        <taxon>Bacillati</taxon>
        <taxon>Bacillota</taxon>
        <taxon>Bacilli</taxon>
        <taxon>Bacillales</taxon>
        <taxon>Staphylococcaceae</taxon>
        <taxon>Staphylococcus</taxon>
    </lineage>
</organism>
<reference evidence="5 6" key="1">
    <citation type="journal article" date="2023" name="Int. J. Syst. Evol. Microbiol.">
        <title>Streptococcus sciuri sp. nov., Staphylococcus marylandisciuri sp. nov. and Staphylococcus americanisciuri sp. nov., isolated from faeces of eastern grey squirrel (Sciurus carolinensis).</title>
        <authorList>
            <person name="Volokhov D.V."/>
            <person name="Zagorodnyaya T.A."/>
            <person name="Furtak V.A."/>
            <person name="Nattanmai G."/>
            <person name="Randall L."/>
            <person name="Jose S."/>
            <person name="Gao Y."/>
            <person name="Eisenberg T."/>
            <person name="Delmonte P."/>
            <person name="Blom J."/>
            <person name="Mitchell K.K."/>
        </authorList>
    </citation>
    <scope>NUCLEOTIDE SEQUENCE [LARGE SCALE GENOMIC DNA]</scope>
    <source>
        <strain evidence="5 6">SQ8-PEA</strain>
    </source>
</reference>
<keyword evidence="5" id="KW-0560">Oxidoreductase</keyword>
<keyword evidence="5" id="KW-0503">Monooxygenase</keyword>
<dbReference type="Gene3D" id="3.30.70.100">
    <property type="match status" value="1"/>
</dbReference>
<dbReference type="InterPro" id="IPR011008">
    <property type="entry name" value="Dimeric_a/b-barrel"/>
</dbReference>
<dbReference type="GO" id="GO:0004497">
    <property type="term" value="F:monooxygenase activity"/>
    <property type="evidence" value="ECO:0007669"/>
    <property type="project" value="UniProtKB-KW"/>
</dbReference>
<dbReference type="Proteomes" id="UP001209553">
    <property type="component" value="Unassembled WGS sequence"/>
</dbReference>
<dbReference type="RefSeq" id="WP_262856068.1">
    <property type="nucleotide sequence ID" value="NZ_JAOPKZ010000011.1"/>
</dbReference>
<keyword evidence="6" id="KW-1185">Reference proteome</keyword>
<dbReference type="Pfam" id="PF03992">
    <property type="entry name" value="ABM"/>
    <property type="match status" value="1"/>
</dbReference>
<comment type="caution">
    <text evidence="5">The sequence shown here is derived from an EMBL/GenBank/DDBJ whole genome shotgun (WGS) entry which is preliminary data.</text>
</comment>
<accession>A0ABT2QR66</accession>
<evidence type="ECO:0000256" key="2">
    <source>
        <dbReference type="ARBA" id="ARBA00018486"/>
    </source>
</evidence>
<dbReference type="InterPro" id="IPR050404">
    <property type="entry name" value="Heme-degrading_MO"/>
</dbReference>
<evidence type="ECO:0000256" key="3">
    <source>
        <dbReference type="ARBA" id="ARBA00032861"/>
    </source>
</evidence>
<comment type="similarity">
    <text evidence="1">Belongs to the TRAP family.</text>
</comment>
<feature type="domain" description="ABM" evidence="4">
    <location>
        <begin position="2"/>
        <end position="91"/>
    </location>
</feature>
<dbReference type="PANTHER" id="PTHR34474:SF4">
    <property type="entry name" value="HEME OXYGENASE (STAPHYLOBILIN-PRODUCING) 1"/>
    <property type="match status" value="1"/>
</dbReference>
<evidence type="ECO:0000313" key="6">
    <source>
        <dbReference type="Proteomes" id="UP001209553"/>
    </source>
</evidence>